<dbReference type="Pfam" id="PF00326">
    <property type="entry name" value="Peptidase_S9"/>
    <property type="match status" value="1"/>
</dbReference>
<dbReference type="PANTHER" id="PTHR11757">
    <property type="entry name" value="PROTEASE FAMILY S9A OLIGOPEPTIDASE"/>
    <property type="match status" value="1"/>
</dbReference>
<gene>
    <name evidence="8" type="ORF">Cci01nite_29540</name>
</gene>
<sequence>MPHDLDNTAVPPAAPREPHEHELHGRRWTDDYGWMRDHADPRFLAYLRAERGYYDAAANRLEGLQTEVFHEVERRLLPTDDSVSWRHGSRFYYTRTVAGSEYEQFLQAGHDGDSDRVLLDGARLAGPDGFAEIGLRELSPDNTLLAYSVDTTGDEVYRLKFLQLATLTDLSEELPRTYYTGAWSADSGTFFYTVHDGLFRPHQVWRHVIGTAPEADVLVAQEDDARFELTVRATRDLRWITIEARSRDTAEWRLIPADAPHTAPVLVAPRHMGVDYAVDHADGRLIIVTDDGAPEFRVMSAPVDSPGREHWTELLTPRPGERITACHALRRHWLVELRRDGFPLLRAVDRATGAVVEIGAEIDAGHVRLATPVEYGDTTVTVVVESLTEPPSWHSVDLCTGERELRKRREVPGYDPAAYRTVRRHATAPDGTAVPVTLAWRADTPLDGTAPALLYGYGAYESVLDPEFDPVLPSLLDRGVVYALTHPRGGGENGRGWWLDGRLAAKANTFTDHLAVADWLADGIADGSRLATRGLSAGGLLQGAVYTRRPERWAAVVAEVPFVDVITSMLDPDIPLTVNEWDEWGDPRKPDDFAWMWAYSPYNHLPQGRRPALLATGALHDPRVMVHEPAKWVARLRATATPEDGPLYLRPELGSGAHTGPAGRYAHAHYEAEITAFLLSHLRPTAPHPRRNS</sequence>
<organism evidence="8 9">
    <name type="scientific">Catellatospora citrea</name>
    <dbReference type="NCBI Taxonomy" id="53366"/>
    <lineage>
        <taxon>Bacteria</taxon>
        <taxon>Bacillati</taxon>
        <taxon>Actinomycetota</taxon>
        <taxon>Actinomycetes</taxon>
        <taxon>Micromonosporales</taxon>
        <taxon>Micromonosporaceae</taxon>
        <taxon>Catellatospora</taxon>
    </lineage>
</organism>
<dbReference type="InterPro" id="IPR051543">
    <property type="entry name" value="Serine_Peptidase_S9A"/>
</dbReference>
<feature type="domain" description="Peptidase S9 prolyl oligopeptidase catalytic" evidence="6">
    <location>
        <begin position="468"/>
        <end position="683"/>
    </location>
</feature>
<evidence type="ECO:0000313" key="9">
    <source>
        <dbReference type="Proteomes" id="UP000659904"/>
    </source>
</evidence>
<keyword evidence="3" id="KW-0378">Hydrolase</keyword>
<feature type="domain" description="Peptidase S9A N-terminal" evidence="7">
    <location>
        <begin position="12"/>
        <end position="408"/>
    </location>
</feature>
<dbReference type="AlphaFoldDB" id="A0A8J3KIY4"/>
<dbReference type="SUPFAM" id="SSF53474">
    <property type="entry name" value="alpha/beta-Hydrolases"/>
    <property type="match status" value="1"/>
</dbReference>
<dbReference type="GO" id="GO:0004252">
    <property type="term" value="F:serine-type endopeptidase activity"/>
    <property type="evidence" value="ECO:0007669"/>
    <property type="project" value="InterPro"/>
</dbReference>
<evidence type="ECO:0000259" key="7">
    <source>
        <dbReference type="Pfam" id="PF02897"/>
    </source>
</evidence>
<name>A0A8J3KIY4_9ACTN</name>
<dbReference type="PANTHER" id="PTHR11757:SF19">
    <property type="entry name" value="PROLYL ENDOPEPTIDASE-LIKE"/>
    <property type="match status" value="1"/>
</dbReference>
<dbReference type="InterPro" id="IPR029058">
    <property type="entry name" value="AB_hydrolase_fold"/>
</dbReference>
<comment type="caution">
    <text evidence="8">The sequence shown here is derived from an EMBL/GenBank/DDBJ whole genome shotgun (WGS) entry which is preliminary data.</text>
</comment>
<keyword evidence="2" id="KW-0645">Protease</keyword>
<dbReference type="Pfam" id="PF02897">
    <property type="entry name" value="Peptidase_S9_N"/>
    <property type="match status" value="1"/>
</dbReference>
<dbReference type="RefSeq" id="WP_120318750.1">
    <property type="nucleotide sequence ID" value="NZ_BONH01000011.1"/>
</dbReference>
<dbReference type="GO" id="GO:0006508">
    <property type="term" value="P:proteolysis"/>
    <property type="evidence" value="ECO:0007669"/>
    <property type="project" value="UniProtKB-KW"/>
</dbReference>
<dbReference type="Gene3D" id="3.40.50.1820">
    <property type="entry name" value="alpha/beta hydrolase"/>
    <property type="match status" value="1"/>
</dbReference>
<protein>
    <submittedName>
        <fullName evidence="8">Oligopeptidase B</fullName>
    </submittedName>
</protein>
<evidence type="ECO:0000256" key="2">
    <source>
        <dbReference type="ARBA" id="ARBA00022670"/>
    </source>
</evidence>
<evidence type="ECO:0000259" key="6">
    <source>
        <dbReference type="Pfam" id="PF00326"/>
    </source>
</evidence>
<keyword evidence="9" id="KW-1185">Reference proteome</keyword>
<dbReference type="InterPro" id="IPR001375">
    <property type="entry name" value="Peptidase_S9_cat"/>
</dbReference>
<proteinExistence type="inferred from homology"/>
<evidence type="ECO:0000256" key="5">
    <source>
        <dbReference type="SAM" id="MobiDB-lite"/>
    </source>
</evidence>
<dbReference type="InterPro" id="IPR002470">
    <property type="entry name" value="Peptidase_S9A"/>
</dbReference>
<evidence type="ECO:0000313" key="8">
    <source>
        <dbReference type="EMBL" id="GIF97860.1"/>
    </source>
</evidence>
<evidence type="ECO:0000256" key="4">
    <source>
        <dbReference type="ARBA" id="ARBA00022825"/>
    </source>
</evidence>
<dbReference type="InterPro" id="IPR023302">
    <property type="entry name" value="Pept_S9A_N"/>
</dbReference>
<evidence type="ECO:0000256" key="3">
    <source>
        <dbReference type="ARBA" id="ARBA00022801"/>
    </source>
</evidence>
<dbReference type="PRINTS" id="PR00862">
    <property type="entry name" value="PROLIGOPTASE"/>
</dbReference>
<evidence type="ECO:0000256" key="1">
    <source>
        <dbReference type="ARBA" id="ARBA00005228"/>
    </source>
</evidence>
<dbReference type="SUPFAM" id="SSF50993">
    <property type="entry name" value="Peptidase/esterase 'gauge' domain"/>
    <property type="match status" value="1"/>
</dbReference>
<keyword evidence="4" id="KW-0720">Serine protease</keyword>
<comment type="similarity">
    <text evidence="1">Belongs to the peptidase S9A family.</text>
</comment>
<dbReference type="EMBL" id="BONH01000011">
    <property type="protein sequence ID" value="GIF97860.1"/>
    <property type="molecule type" value="Genomic_DNA"/>
</dbReference>
<dbReference type="Proteomes" id="UP000659904">
    <property type="component" value="Unassembled WGS sequence"/>
</dbReference>
<accession>A0A8J3KIY4</accession>
<feature type="region of interest" description="Disordered" evidence="5">
    <location>
        <begin position="1"/>
        <end position="22"/>
    </location>
</feature>
<reference evidence="8 9" key="1">
    <citation type="submission" date="2021-01" db="EMBL/GenBank/DDBJ databases">
        <title>Whole genome shotgun sequence of Catellatospora citrea NBRC 14495.</title>
        <authorList>
            <person name="Komaki H."/>
            <person name="Tamura T."/>
        </authorList>
    </citation>
    <scope>NUCLEOTIDE SEQUENCE [LARGE SCALE GENOMIC DNA]</scope>
    <source>
        <strain evidence="8 9">NBRC 14495</strain>
    </source>
</reference>
<dbReference type="Gene3D" id="2.130.10.120">
    <property type="entry name" value="Prolyl oligopeptidase, N-terminal domain"/>
    <property type="match status" value="1"/>
</dbReference>